<name>A0AC35UAB1_9BILA</name>
<dbReference type="Proteomes" id="UP000095286">
    <property type="component" value="Unplaced"/>
</dbReference>
<dbReference type="WBParaSite" id="RSKR_0000945800.1">
    <property type="protein sequence ID" value="RSKR_0000945800.1"/>
    <property type="gene ID" value="RSKR_0000945800"/>
</dbReference>
<reference evidence="2" key="1">
    <citation type="submission" date="2016-11" db="UniProtKB">
        <authorList>
            <consortium name="WormBaseParasite"/>
        </authorList>
    </citation>
    <scope>IDENTIFICATION</scope>
    <source>
        <strain evidence="2">KR3021</strain>
    </source>
</reference>
<evidence type="ECO:0000313" key="2">
    <source>
        <dbReference type="WBParaSite" id="RSKR_0000945800.1"/>
    </source>
</evidence>
<evidence type="ECO:0000313" key="1">
    <source>
        <dbReference type="Proteomes" id="UP000095286"/>
    </source>
</evidence>
<proteinExistence type="predicted"/>
<protein>
    <submittedName>
        <fullName evidence="2">Reverse transcriptase domain-containing protein</fullName>
    </submittedName>
</protein>
<accession>A0AC35UAB1</accession>
<sequence length="173" mass="19748">MVFGSLIPTPTKELELLVGVEVYQKLNEILVSDGTPKTKLRQSEAVLNTLPDDVLKRLPFPKQLMPLPEEDRKRVHAILIDKTINYEVKFGQIKAIVMDQEEEIRRKCMPPEPVGFKYFPAELKSKIVELGRDMSLSTLDRFEKSQALIDSLPEAVKALIKNKNCDDDKNEKV</sequence>
<organism evidence="1 2">
    <name type="scientific">Rhabditophanes sp. KR3021</name>
    <dbReference type="NCBI Taxonomy" id="114890"/>
    <lineage>
        <taxon>Eukaryota</taxon>
        <taxon>Metazoa</taxon>
        <taxon>Ecdysozoa</taxon>
        <taxon>Nematoda</taxon>
        <taxon>Chromadorea</taxon>
        <taxon>Rhabditida</taxon>
        <taxon>Tylenchina</taxon>
        <taxon>Panagrolaimomorpha</taxon>
        <taxon>Strongyloidoidea</taxon>
        <taxon>Alloionematidae</taxon>
        <taxon>Rhabditophanes</taxon>
    </lineage>
</organism>